<name>A0A316EEM2_9BACT</name>
<dbReference type="AlphaFoldDB" id="A0A316EEM2"/>
<protein>
    <submittedName>
        <fullName evidence="2">Uncharacterized protein DUF2027</fullName>
    </submittedName>
</protein>
<comment type="caution">
    <text evidence="2">The sequence shown here is derived from an EMBL/GenBank/DDBJ whole genome shotgun (WGS) entry which is preliminary data.</text>
</comment>
<dbReference type="Gene3D" id="2.60.40.1600">
    <property type="entry name" value="Smr-associated-like"/>
    <property type="match status" value="1"/>
</dbReference>
<evidence type="ECO:0000313" key="3">
    <source>
        <dbReference type="Proteomes" id="UP000245489"/>
    </source>
</evidence>
<dbReference type="PROSITE" id="PS50828">
    <property type="entry name" value="SMR"/>
    <property type="match status" value="1"/>
</dbReference>
<organism evidence="2 3">
    <name type="scientific">Arcicella aurantiaca</name>
    <dbReference type="NCBI Taxonomy" id="591202"/>
    <lineage>
        <taxon>Bacteria</taxon>
        <taxon>Pseudomonadati</taxon>
        <taxon>Bacteroidota</taxon>
        <taxon>Cytophagia</taxon>
        <taxon>Cytophagales</taxon>
        <taxon>Flectobacillaceae</taxon>
        <taxon>Arcicella</taxon>
    </lineage>
</organism>
<dbReference type="InterPro" id="IPR002625">
    <property type="entry name" value="Smr_dom"/>
</dbReference>
<dbReference type="Pfam" id="PF01713">
    <property type="entry name" value="Smr"/>
    <property type="match status" value="1"/>
</dbReference>
<dbReference type="Pfam" id="PF09640">
    <property type="entry name" value="DUF2027"/>
    <property type="match status" value="1"/>
</dbReference>
<feature type="domain" description="Smr" evidence="1">
    <location>
        <begin position="299"/>
        <end position="350"/>
    </location>
</feature>
<dbReference type="Gene3D" id="3.30.1370.110">
    <property type="match status" value="1"/>
</dbReference>
<keyword evidence="3" id="KW-1185">Reference proteome</keyword>
<dbReference type="SUPFAM" id="SSF158949">
    <property type="entry name" value="Smr-associated domain-like"/>
    <property type="match status" value="1"/>
</dbReference>
<reference evidence="2 3" key="1">
    <citation type="submission" date="2018-05" db="EMBL/GenBank/DDBJ databases">
        <title>Genomic Encyclopedia of Archaeal and Bacterial Type Strains, Phase II (KMG-II): from individual species to whole genera.</title>
        <authorList>
            <person name="Goeker M."/>
        </authorList>
    </citation>
    <scope>NUCLEOTIDE SEQUENCE [LARGE SCALE GENOMIC DNA]</scope>
    <source>
        <strain evidence="2 3">DSM 22214</strain>
    </source>
</reference>
<proteinExistence type="predicted"/>
<evidence type="ECO:0000259" key="1">
    <source>
        <dbReference type="PROSITE" id="PS50828"/>
    </source>
</evidence>
<dbReference type="InterPro" id="IPR018598">
    <property type="entry name" value="DUF2027"/>
</dbReference>
<accession>A0A316EEM2</accession>
<evidence type="ECO:0000313" key="2">
    <source>
        <dbReference type="EMBL" id="PWK29476.1"/>
    </source>
</evidence>
<dbReference type="Proteomes" id="UP000245489">
    <property type="component" value="Unassembled WGS sequence"/>
</dbReference>
<dbReference type="InterPro" id="IPR036063">
    <property type="entry name" value="Smr_dom_sf"/>
</dbReference>
<gene>
    <name evidence="2" type="ORF">LV89_00316</name>
</gene>
<dbReference type="EMBL" id="QGGO01000001">
    <property type="protein sequence ID" value="PWK29476.1"/>
    <property type="molecule type" value="Genomic_DNA"/>
</dbReference>
<dbReference type="InterPro" id="IPR036781">
    <property type="entry name" value="Smr_assoc-like_sf"/>
</dbReference>
<sequence length="350" mass="39963">MILFTPNLANISLISLSNYTYNIMNIGDRVRLMRGREEGIVTKILANGLLEIEIEDGFTIPVKTSDVVVISEMEQKVFNPTPVARFEPQQNIDRRLPTNEILANRGVYMAFIPVNDRELSQHLINNTDWDIPFMLSVGSDPHHKGLAAGVLKPKTSIKVQNVLVKDFEDWGTFVFQAFYFRLAFMKLPDPIIKRLKFRVNTFFKNKSKAPILNQDSHLFQLDAEDSINPVSFKIEPEKIIEQMFEKQAPEPMKLPSKPSLSIDLHIEELTKDSWAMTNAEMLKLQMSTFERQFEAAIANGMDEITFIHGVGNGVLRDSIHKRLAGNKNVQYFEDAQKEKFGYGATKVKIK</sequence>